<proteinExistence type="predicted"/>
<name>A0A4C1YAT4_EUMVA</name>
<dbReference type="EMBL" id="BGZK01001113">
    <property type="protein sequence ID" value="GBP71575.1"/>
    <property type="molecule type" value="Genomic_DNA"/>
</dbReference>
<keyword evidence="3" id="KW-1185">Reference proteome</keyword>
<feature type="region of interest" description="Disordered" evidence="1">
    <location>
        <begin position="46"/>
        <end position="71"/>
    </location>
</feature>
<protein>
    <submittedName>
        <fullName evidence="2">Uncharacterized protein</fullName>
    </submittedName>
</protein>
<accession>A0A4C1YAT4</accession>
<gene>
    <name evidence="2" type="ORF">EVAR_42040_1</name>
</gene>
<comment type="caution">
    <text evidence="2">The sequence shown here is derived from an EMBL/GenBank/DDBJ whole genome shotgun (WGS) entry which is preliminary data.</text>
</comment>
<dbReference type="AlphaFoldDB" id="A0A4C1YAT4"/>
<reference evidence="2 3" key="1">
    <citation type="journal article" date="2019" name="Commun. Biol.">
        <title>The bagworm genome reveals a unique fibroin gene that provides high tensile strength.</title>
        <authorList>
            <person name="Kono N."/>
            <person name="Nakamura H."/>
            <person name="Ohtoshi R."/>
            <person name="Tomita M."/>
            <person name="Numata K."/>
            <person name="Arakawa K."/>
        </authorList>
    </citation>
    <scope>NUCLEOTIDE SEQUENCE [LARGE SCALE GENOMIC DNA]</scope>
</reference>
<organism evidence="2 3">
    <name type="scientific">Eumeta variegata</name>
    <name type="common">Bagworm moth</name>
    <name type="synonym">Eumeta japonica</name>
    <dbReference type="NCBI Taxonomy" id="151549"/>
    <lineage>
        <taxon>Eukaryota</taxon>
        <taxon>Metazoa</taxon>
        <taxon>Ecdysozoa</taxon>
        <taxon>Arthropoda</taxon>
        <taxon>Hexapoda</taxon>
        <taxon>Insecta</taxon>
        <taxon>Pterygota</taxon>
        <taxon>Neoptera</taxon>
        <taxon>Endopterygota</taxon>
        <taxon>Lepidoptera</taxon>
        <taxon>Glossata</taxon>
        <taxon>Ditrysia</taxon>
        <taxon>Tineoidea</taxon>
        <taxon>Psychidae</taxon>
        <taxon>Oiketicinae</taxon>
        <taxon>Eumeta</taxon>
    </lineage>
</organism>
<evidence type="ECO:0000256" key="1">
    <source>
        <dbReference type="SAM" id="MobiDB-lite"/>
    </source>
</evidence>
<sequence length="85" mass="9323">MLRIDQCIDEFIFEERSEESAGVGVARRAVSSTGAGAKRNVFNAPRRGIMTSRGFDTKPSPLPPRDPAAAEERYRTAASDLILLK</sequence>
<dbReference type="Proteomes" id="UP000299102">
    <property type="component" value="Unassembled WGS sequence"/>
</dbReference>
<evidence type="ECO:0000313" key="2">
    <source>
        <dbReference type="EMBL" id="GBP71575.1"/>
    </source>
</evidence>
<evidence type="ECO:0000313" key="3">
    <source>
        <dbReference type="Proteomes" id="UP000299102"/>
    </source>
</evidence>